<feature type="transmembrane region" description="Helical" evidence="5">
    <location>
        <begin position="166"/>
        <end position="188"/>
    </location>
</feature>
<evidence type="ECO:0000256" key="2">
    <source>
        <dbReference type="ARBA" id="ARBA00022692"/>
    </source>
</evidence>
<evidence type="ECO:0000256" key="1">
    <source>
        <dbReference type="ARBA" id="ARBA00004141"/>
    </source>
</evidence>
<comment type="caution">
    <text evidence="6">The sequence shown here is derived from an EMBL/GenBank/DDBJ whole genome shotgun (WGS) entry which is preliminary data.</text>
</comment>
<proteinExistence type="predicted"/>
<keyword evidence="2 5" id="KW-0812">Transmembrane</keyword>
<evidence type="ECO:0000313" key="6">
    <source>
        <dbReference type="EMBL" id="RKQ32965.1"/>
    </source>
</evidence>
<evidence type="ECO:0000256" key="3">
    <source>
        <dbReference type="ARBA" id="ARBA00022989"/>
    </source>
</evidence>
<dbReference type="AlphaFoldDB" id="A0A495A1P9"/>
<feature type="transmembrane region" description="Helical" evidence="5">
    <location>
        <begin position="64"/>
        <end position="86"/>
    </location>
</feature>
<dbReference type="RefSeq" id="WP_121204502.1">
    <property type="nucleotide sequence ID" value="NZ_RBZP01000008.1"/>
</dbReference>
<feature type="transmembrane region" description="Helical" evidence="5">
    <location>
        <begin position="106"/>
        <end position="124"/>
    </location>
</feature>
<dbReference type="Proteomes" id="UP000269301">
    <property type="component" value="Unassembled WGS sequence"/>
</dbReference>
<dbReference type="SUPFAM" id="SSF81324">
    <property type="entry name" value="Voltage-gated potassium channels"/>
    <property type="match status" value="1"/>
</dbReference>
<evidence type="ECO:0000313" key="7">
    <source>
        <dbReference type="Proteomes" id="UP000269301"/>
    </source>
</evidence>
<comment type="subcellular location">
    <subcellularLocation>
        <location evidence="1">Membrane</location>
        <topology evidence="1">Multi-pass membrane protein</topology>
    </subcellularLocation>
</comment>
<name>A0A495A1P9_9BACI</name>
<evidence type="ECO:0000256" key="5">
    <source>
        <dbReference type="SAM" id="Phobius"/>
    </source>
</evidence>
<dbReference type="OrthoDB" id="9785285at2"/>
<sequence>MQKYIKIAYEIIMILLVMLTIISIWTEDSVNTTINWVVWAVFTIDFFSRLYMAESKWSFLKQNPFLVIAIIPFDHLFQVARIVRLIYLFRIKTITKYYVSPYIDRLSYRSMTVVISSIIIMLFFESIVIMNIESSIVTIMDALYVTFGHLLFFGREIFVITQSFSIWSLTATSIMGVILQGLALQWAFSKLDNVYKKVKKTEVDSETK</sequence>
<dbReference type="InterPro" id="IPR027359">
    <property type="entry name" value="Volt_channel_dom_sf"/>
</dbReference>
<reference evidence="6 7" key="1">
    <citation type="journal article" date="2016" name="Int. J. Syst. Evol. Microbiol.">
        <title>Oceanobacillus halophilus sp. nov., a novel moderately halophilic bacterium from a hypersaline lake.</title>
        <authorList>
            <person name="Amoozegar M.A."/>
            <person name="Bagheri M."/>
            <person name="Makhdoumi A."/>
            <person name="Nikou M.M."/>
            <person name="Fazeli S.A.S."/>
            <person name="Schumann P."/>
            <person name="Sproer C."/>
            <person name="Sanchez-Porro C."/>
            <person name="Ventosa A."/>
        </authorList>
    </citation>
    <scope>NUCLEOTIDE SEQUENCE [LARGE SCALE GENOMIC DNA]</scope>
    <source>
        <strain evidence="6 7">DSM 23996</strain>
    </source>
</reference>
<gene>
    <name evidence="6" type="ORF">D8M06_11235</name>
</gene>
<dbReference type="GO" id="GO:0016020">
    <property type="term" value="C:membrane"/>
    <property type="evidence" value="ECO:0007669"/>
    <property type="project" value="UniProtKB-SubCell"/>
</dbReference>
<dbReference type="Gene3D" id="1.20.120.350">
    <property type="entry name" value="Voltage-gated potassium channels. Chain C"/>
    <property type="match status" value="1"/>
</dbReference>
<keyword evidence="4 5" id="KW-0472">Membrane</keyword>
<keyword evidence="7" id="KW-1185">Reference proteome</keyword>
<protein>
    <submittedName>
        <fullName evidence="6">Transporter</fullName>
    </submittedName>
</protein>
<dbReference type="EMBL" id="RBZP01000008">
    <property type="protein sequence ID" value="RKQ32965.1"/>
    <property type="molecule type" value="Genomic_DNA"/>
</dbReference>
<evidence type="ECO:0000256" key="4">
    <source>
        <dbReference type="ARBA" id="ARBA00023136"/>
    </source>
</evidence>
<feature type="transmembrane region" description="Helical" evidence="5">
    <location>
        <begin position="136"/>
        <end position="154"/>
    </location>
</feature>
<organism evidence="6 7">
    <name type="scientific">Oceanobacillus halophilus</name>
    <dbReference type="NCBI Taxonomy" id="930130"/>
    <lineage>
        <taxon>Bacteria</taxon>
        <taxon>Bacillati</taxon>
        <taxon>Bacillota</taxon>
        <taxon>Bacilli</taxon>
        <taxon>Bacillales</taxon>
        <taxon>Bacillaceae</taxon>
        <taxon>Oceanobacillus</taxon>
    </lineage>
</organism>
<keyword evidence="3 5" id="KW-1133">Transmembrane helix</keyword>
<accession>A0A495A1P9</accession>
<feature type="transmembrane region" description="Helical" evidence="5">
    <location>
        <begin position="7"/>
        <end position="26"/>
    </location>
</feature>